<accession>A0A090YQU2</accession>
<dbReference type="HOGENOM" id="CLU_2509533_0_0_9"/>
<evidence type="ECO:0000313" key="1">
    <source>
        <dbReference type="EMBL" id="KFM94485.1"/>
    </source>
</evidence>
<dbReference type="RefSeq" id="WP_036618472.1">
    <property type="nucleotide sequence ID" value="NZ_CP086393.1"/>
</dbReference>
<evidence type="ECO:0008006" key="5">
    <source>
        <dbReference type="Google" id="ProtNLM"/>
    </source>
</evidence>
<dbReference type="STRING" id="44252.DJ90_1255"/>
<sequence length="85" mass="9346">MQVRPLFEAMGLEVKWDKTSGVSSDGTFKSTDLILASLDATDTLVLTYADGTVVRSLFFDHAPGSKNSLKNIQIGKNNFYISEDQ</sequence>
<dbReference type="Proteomes" id="UP000442469">
    <property type="component" value="Unassembled WGS sequence"/>
</dbReference>
<dbReference type="EMBL" id="WNZZ01000001">
    <property type="protein sequence ID" value="MUG21008.1"/>
    <property type="molecule type" value="Genomic_DNA"/>
</dbReference>
<organism evidence="1 3">
    <name type="scientific">Paenibacillus macerans</name>
    <name type="common">Bacillus macerans</name>
    <dbReference type="NCBI Taxonomy" id="44252"/>
    <lineage>
        <taxon>Bacteria</taxon>
        <taxon>Bacillati</taxon>
        <taxon>Bacillota</taxon>
        <taxon>Bacilli</taxon>
        <taxon>Bacillales</taxon>
        <taxon>Paenibacillaceae</taxon>
        <taxon>Paenibacillus</taxon>
    </lineage>
</organism>
<dbReference type="Proteomes" id="UP000029278">
    <property type="component" value="Unassembled WGS sequence"/>
</dbReference>
<keyword evidence="3" id="KW-1185">Reference proteome</keyword>
<dbReference type="EMBL" id="JMQA01000047">
    <property type="protein sequence ID" value="KFM94485.1"/>
    <property type="molecule type" value="Genomic_DNA"/>
</dbReference>
<name>A0A090YQU2_PAEMA</name>
<reference evidence="2 4" key="2">
    <citation type="submission" date="2019-11" db="EMBL/GenBank/DDBJ databases">
        <title>Draft genome sequences of five Paenibacillus species of dairy origin.</title>
        <authorList>
            <person name="Olajide A.M."/>
            <person name="Chen S."/>
            <person name="Lapointe G."/>
        </authorList>
    </citation>
    <scope>NUCLEOTIDE SEQUENCE [LARGE SCALE GENOMIC DNA]</scope>
    <source>
        <strain evidence="2 4">3CT49</strain>
    </source>
</reference>
<comment type="caution">
    <text evidence="1">The sequence shown here is derived from an EMBL/GenBank/DDBJ whole genome shotgun (WGS) entry which is preliminary data.</text>
</comment>
<dbReference type="PATRIC" id="fig|44252.3.peg.5538"/>
<evidence type="ECO:0000313" key="3">
    <source>
        <dbReference type="Proteomes" id="UP000029278"/>
    </source>
</evidence>
<protein>
    <recommendedName>
        <fullName evidence="5">Copper amine oxidase-like N-terminal domain-containing protein</fullName>
    </recommendedName>
</protein>
<dbReference type="OrthoDB" id="38457at2"/>
<dbReference type="AlphaFoldDB" id="A0A090YQU2"/>
<reference evidence="1 3" key="1">
    <citation type="submission" date="2014-04" db="EMBL/GenBank/DDBJ databases">
        <authorList>
            <person name="Bishop-Lilly K.A."/>
            <person name="Broomall S.M."/>
            <person name="Chain P.S."/>
            <person name="Chertkov O."/>
            <person name="Coyne S.R."/>
            <person name="Daligault H.E."/>
            <person name="Davenport K.W."/>
            <person name="Erkkila T."/>
            <person name="Frey K.G."/>
            <person name="Gibbons H.S."/>
            <person name="Gu W."/>
            <person name="Jaissle J."/>
            <person name="Johnson S.L."/>
            <person name="Koroleva G.I."/>
            <person name="Ladner J.T."/>
            <person name="Lo C.-C."/>
            <person name="Minogue T.D."/>
            <person name="Munk C."/>
            <person name="Palacios G.F."/>
            <person name="Redden C.L."/>
            <person name="Rosenzweig C.N."/>
            <person name="Scholz M.B."/>
            <person name="Teshima H."/>
            <person name="Xu Y."/>
        </authorList>
    </citation>
    <scope>NUCLEOTIDE SEQUENCE [LARGE SCALE GENOMIC DNA]</scope>
    <source>
        <strain evidence="1 3">8244</strain>
    </source>
</reference>
<gene>
    <name evidence="1" type="ORF">DJ90_1255</name>
    <name evidence="2" type="ORF">GNQ08_00975</name>
</gene>
<evidence type="ECO:0000313" key="4">
    <source>
        <dbReference type="Proteomes" id="UP000442469"/>
    </source>
</evidence>
<proteinExistence type="predicted"/>
<evidence type="ECO:0000313" key="2">
    <source>
        <dbReference type="EMBL" id="MUG21008.1"/>
    </source>
</evidence>